<feature type="transmembrane region" description="Helical" evidence="1">
    <location>
        <begin position="43"/>
        <end position="62"/>
    </location>
</feature>
<dbReference type="AlphaFoldDB" id="A0A2T4DRK9"/>
<evidence type="ECO:0000256" key="1">
    <source>
        <dbReference type="SAM" id="Phobius"/>
    </source>
</evidence>
<dbReference type="EMBL" id="PYVU01000050">
    <property type="protein sequence ID" value="PTB96455.1"/>
    <property type="molecule type" value="Genomic_DNA"/>
</dbReference>
<keyword evidence="1" id="KW-1133">Transmembrane helix</keyword>
<keyword evidence="1" id="KW-0472">Membrane</keyword>
<name>A0A2T4DRK9_9BACT</name>
<protein>
    <submittedName>
        <fullName evidence="2">Uncharacterized protein</fullName>
    </submittedName>
</protein>
<gene>
    <name evidence="2" type="ORF">C9994_07225</name>
</gene>
<dbReference type="Proteomes" id="UP000240608">
    <property type="component" value="Unassembled WGS sequence"/>
</dbReference>
<proteinExistence type="predicted"/>
<organism evidence="2 3">
    <name type="scientific">Marivirga lumbricoides</name>
    <dbReference type="NCBI Taxonomy" id="1046115"/>
    <lineage>
        <taxon>Bacteria</taxon>
        <taxon>Pseudomonadati</taxon>
        <taxon>Bacteroidota</taxon>
        <taxon>Cytophagia</taxon>
        <taxon>Cytophagales</taxon>
        <taxon>Marivirgaceae</taxon>
        <taxon>Marivirga</taxon>
    </lineage>
</organism>
<comment type="caution">
    <text evidence="2">The sequence shown here is derived from an EMBL/GenBank/DDBJ whole genome shotgun (WGS) entry which is preliminary data.</text>
</comment>
<keyword evidence="1" id="KW-0812">Transmembrane</keyword>
<sequence>MKEEEARNIIQKSVVHTSDDFTDQLMSRIALEEKKVPSVKLRFLPLFIGCLAVLVFAVLLSWWASGLSVSNDMLNPSILKRIFQIGISLFLIISVNFIYSLKKSLSY</sequence>
<evidence type="ECO:0000313" key="2">
    <source>
        <dbReference type="EMBL" id="PTB96455.1"/>
    </source>
</evidence>
<evidence type="ECO:0000313" key="3">
    <source>
        <dbReference type="Proteomes" id="UP000240608"/>
    </source>
</evidence>
<feature type="transmembrane region" description="Helical" evidence="1">
    <location>
        <begin position="82"/>
        <end position="101"/>
    </location>
</feature>
<accession>A0A2T4DRK9</accession>
<reference evidence="2 3" key="1">
    <citation type="submission" date="2018-03" db="EMBL/GenBank/DDBJ databases">
        <title>Cross-interface Injection: A General Nanoliter Liquid Handling Method Applied to Single Cells Genome Amplification Automated Nanoliter Liquid Handling Applied to Single Cell Multiple Displacement Amplification.</title>
        <authorList>
            <person name="Yun J."/>
            <person name="Xu P."/>
            <person name="Xu J."/>
            <person name="Dai X."/>
            <person name="Wang Y."/>
            <person name="Zheng X."/>
            <person name="Cao C."/>
            <person name="Yi Q."/>
            <person name="Zhu Y."/>
            <person name="Wang L."/>
            <person name="Dong Z."/>
            <person name="Huang Y."/>
            <person name="Huang L."/>
            <person name="Du W."/>
        </authorList>
    </citation>
    <scope>NUCLEOTIDE SEQUENCE [LARGE SCALE GENOMIC DNA]</scope>
    <source>
        <strain evidence="2 3">Z-D1-2</strain>
    </source>
</reference>